<evidence type="ECO:0000313" key="1">
    <source>
        <dbReference type="EMBL" id="RDU73036.1"/>
    </source>
</evidence>
<name>A0A3D8J7E3_9HELI</name>
<reference evidence="1 2" key="1">
    <citation type="submission" date="2018-04" db="EMBL/GenBank/DDBJ databases">
        <title>Novel Campyloabacter and Helicobacter Species and Strains.</title>
        <authorList>
            <person name="Mannion A.J."/>
            <person name="Shen Z."/>
            <person name="Fox J.G."/>
        </authorList>
    </citation>
    <scope>NUCLEOTIDE SEQUENCE [LARGE SCALE GENOMIC DNA]</scope>
    <source>
        <strain evidence="1 2">MIT 04-9362</strain>
    </source>
</reference>
<gene>
    <name evidence="1" type="ORF">CQA57_05785</name>
</gene>
<proteinExistence type="predicted"/>
<comment type="caution">
    <text evidence="1">The sequence shown here is derived from an EMBL/GenBank/DDBJ whole genome shotgun (WGS) entry which is preliminary data.</text>
</comment>
<accession>A0A3D8J7E3</accession>
<dbReference type="RefSeq" id="WP_115579288.1">
    <property type="nucleotide sequence ID" value="NZ_NXLX01000013.1"/>
</dbReference>
<evidence type="ECO:0000313" key="2">
    <source>
        <dbReference type="Proteomes" id="UP000256695"/>
    </source>
</evidence>
<dbReference type="AlphaFoldDB" id="A0A3D8J7E3"/>
<dbReference type="Proteomes" id="UP000256695">
    <property type="component" value="Unassembled WGS sequence"/>
</dbReference>
<organism evidence="1 2">
    <name type="scientific">Helicobacter anseris</name>
    <dbReference type="NCBI Taxonomy" id="375926"/>
    <lineage>
        <taxon>Bacteria</taxon>
        <taxon>Pseudomonadati</taxon>
        <taxon>Campylobacterota</taxon>
        <taxon>Epsilonproteobacteria</taxon>
        <taxon>Campylobacterales</taxon>
        <taxon>Helicobacteraceae</taxon>
        <taxon>Helicobacter</taxon>
    </lineage>
</organism>
<dbReference type="EMBL" id="NXLX01000013">
    <property type="protein sequence ID" value="RDU73036.1"/>
    <property type="molecule type" value="Genomic_DNA"/>
</dbReference>
<keyword evidence="2" id="KW-1185">Reference proteome</keyword>
<protein>
    <submittedName>
        <fullName evidence="1">Uncharacterized protein</fullName>
    </submittedName>
</protein>
<sequence length="271" mass="31764">MPKNKGDIRSHPAYRILSNIKAFCYNKNMKHYKNIGAKGIGVCDEWKNSYAAFCKWADENGFKKGECTLARKDLTKDYSPENCFFKKRENKTERKIVKLANEKMSARLDIGIGHFNSREEASEARIKYLFIFETIVKNLDVLMKTDKVFGDEEKENIIQAIEKTLAKQKVIIAREINKKSVEYFFVYSNEILDFESFLIKKFDTEKKVKKLFEKNDFLTNAIVEKPICATNKEMRRVIDRHIAKDIFTFTIDKKWEKSEKKIHLRGGGLKQ</sequence>
<dbReference type="OrthoDB" id="552713at2"/>